<keyword evidence="4" id="KW-0488">Methylation</keyword>
<keyword evidence="6" id="KW-0812">Transmembrane</keyword>
<evidence type="ECO:0000256" key="6">
    <source>
        <dbReference type="ARBA" id="ARBA00022692"/>
    </source>
</evidence>
<dbReference type="Pfam" id="PF07963">
    <property type="entry name" value="N_methyl"/>
    <property type="match status" value="1"/>
</dbReference>
<dbReference type="EMBL" id="NVQR01000042">
    <property type="protein sequence ID" value="PCH62279.1"/>
    <property type="molecule type" value="Genomic_DNA"/>
</dbReference>
<evidence type="ECO:0000256" key="3">
    <source>
        <dbReference type="ARBA" id="ARBA00022475"/>
    </source>
</evidence>
<keyword evidence="8" id="KW-0472">Membrane</keyword>
<evidence type="ECO:0000256" key="9">
    <source>
        <dbReference type="ARBA" id="ARBA00025772"/>
    </source>
</evidence>
<sequence length="194" mass="20935">MAPMVCKAAKKMMPILACKKTSLGQQDKGLSQQTQKSPRSMAGFTLLEMMLVLAILALASVLVVPNLTGLEARTYSAQIRQASSLLNYARRIAVVSGQPATASFFVKADDSRSDGAGKIANNVEAVGRWDSSGAALKFTDSTDREIEVEEKIDITFFPEGGSTGGTLEFSQQQQLTRIIIDPFTGRITTEKDPE</sequence>
<name>A0A2A4MPU7_9GAMM</name>
<evidence type="ECO:0000313" key="13">
    <source>
        <dbReference type="Proteomes" id="UP000218172"/>
    </source>
</evidence>
<dbReference type="InterPro" id="IPR045584">
    <property type="entry name" value="Pilin-like"/>
</dbReference>
<keyword evidence="7" id="KW-1133">Transmembrane helix</keyword>
<keyword evidence="3" id="KW-1003">Cell membrane</keyword>
<reference evidence="13" key="1">
    <citation type="submission" date="2017-08" db="EMBL/GenBank/DDBJ databases">
        <title>A dynamic microbial community with high functional redundancy inhabits the cold, oxic subseafloor aquifer.</title>
        <authorList>
            <person name="Tully B.J."/>
            <person name="Wheat C.G."/>
            <person name="Glazer B.T."/>
            <person name="Huber J.A."/>
        </authorList>
    </citation>
    <scope>NUCLEOTIDE SEQUENCE [LARGE SCALE GENOMIC DNA]</scope>
</reference>
<dbReference type="SUPFAM" id="SSF54523">
    <property type="entry name" value="Pili subunits"/>
    <property type="match status" value="1"/>
</dbReference>
<evidence type="ECO:0000256" key="7">
    <source>
        <dbReference type="ARBA" id="ARBA00022989"/>
    </source>
</evidence>
<organism evidence="12 13">
    <name type="scientific">SAR86 cluster bacterium</name>
    <dbReference type="NCBI Taxonomy" id="2030880"/>
    <lineage>
        <taxon>Bacteria</taxon>
        <taxon>Pseudomonadati</taxon>
        <taxon>Pseudomonadota</taxon>
        <taxon>Gammaproteobacteria</taxon>
        <taxon>SAR86 cluster</taxon>
    </lineage>
</organism>
<dbReference type="GO" id="GO:0015628">
    <property type="term" value="P:protein secretion by the type II secretion system"/>
    <property type="evidence" value="ECO:0007669"/>
    <property type="project" value="InterPro"/>
</dbReference>
<keyword evidence="5" id="KW-0997">Cell inner membrane</keyword>
<feature type="domain" description="General secretion pathway GspH" evidence="11">
    <location>
        <begin position="79"/>
        <end position="181"/>
    </location>
</feature>
<comment type="similarity">
    <text evidence="9">Belongs to the GSP H family.</text>
</comment>
<proteinExistence type="inferred from homology"/>
<dbReference type="GO" id="GO:0015627">
    <property type="term" value="C:type II protein secretion system complex"/>
    <property type="evidence" value="ECO:0007669"/>
    <property type="project" value="InterPro"/>
</dbReference>
<evidence type="ECO:0000256" key="10">
    <source>
        <dbReference type="ARBA" id="ARBA00030775"/>
    </source>
</evidence>
<evidence type="ECO:0000256" key="4">
    <source>
        <dbReference type="ARBA" id="ARBA00022481"/>
    </source>
</evidence>
<dbReference type="InterPro" id="IPR002416">
    <property type="entry name" value="T2SS_protein-GspH"/>
</dbReference>
<evidence type="ECO:0000256" key="1">
    <source>
        <dbReference type="ARBA" id="ARBA00004377"/>
    </source>
</evidence>
<comment type="caution">
    <text evidence="12">The sequence shown here is derived from an EMBL/GenBank/DDBJ whole genome shotgun (WGS) entry which is preliminary data.</text>
</comment>
<dbReference type="Gene3D" id="3.30.700.10">
    <property type="entry name" value="Glycoprotein, Type 4 Pilin"/>
    <property type="match status" value="1"/>
</dbReference>
<dbReference type="Pfam" id="PF12019">
    <property type="entry name" value="GspH"/>
    <property type="match status" value="1"/>
</dbReference>
<evidence type="ECO:0000256" key="5">
    <source>
        <dbReference type="ARBA" id="ARBA00022519"/>
    </source>
</evidence>
<evidence type="ECO:0000313" key="12">
    <source>
        <dbReference type="EMBL" id="PCH62279.1"/>
    </source>
</evidence>
<evidence type="ECO:0000256" key="8">
    <source>
        <dbReference type="ARBA" id="ARBA00023136"/>
    </source>
</evidence>
<evidence type="ECO:0000256" key="2">
    <source>
        <dbReference type="ARBA" id="ARBA00021549"/>
    </source>
</evidence>
<protein>
    <recommendedName>
        <fullName evidence="2">Type II secretion system protein H</fullName>
    </recommendedName>
    <alternativeName>
        <fullName evidence="10">General secretion pathway protein H</fullName>
    </alternativeName>
</protein>
<comment type="subcellular location">
    <subcellularLocation>
        <location evidence="1">Cell inner membrane</location>
        <topology evidence="1">Single-pass membrane protein</topology>
    </subcellularLocation>
</comment>
<dbReference type="AlphaFoldDB" id="A0A2A4MPU7"/>
<dbReference type="NCBIfam" id="TIGR02532">
    <property type="entry name" value="IV_pilin_GFxxxE"/>
    <property type="match status" value="1"/>
</dbReference>
<dbReference type="GO" id="GO:0005886">
    <property type="term" value="C:plasma membrane"/>
    <property type="evidence" value="ECO:0007669"/>
    <property type="project" value="UniProtKB-SubCell"/>
</dbReference>
<evidence type="ECO:0000259" key="11">
    <source>
        <dbReference type="Pfam" id="PF12019"/>
    </source>
</evidence>
<gene>
    <name evidence="12" type="ORF">COC19_03095</name>
</gene>
<dbReference type="InterPro" id="IPR022346">
    <property type="entry name" value="T2SS_GspH"/>
</dbReference>
<dbReference type="InterPro" id="IPR012902">
    <property type="entry name" value="N_methyl_site"/>
</dbReference>
<dbReference type="PRINTS" id="PR00885">
    <property type="entry name" value="BCTERIALGSPH"/>
</dbReference>
<accession>A0A2A4MPU7</accession>
<dbReference type="PROSITE" id="PS00409">
    <property type="entry name" value="PROKAR_NTER_METHYL"/>
    <property type="match status" value="1"/>
</dbReference>
<dbReference type="Proteomes" id="UP000218172">
    <property type="component" value="Unassembled WGS sequence"/>
</dbReference>